<dbReference type="EMBL" id="DXIQ01000081">
    <property type="protein sequence ID" value="HIV39696.1"/>
    <property type="molecule type" value="Genomic_DNA"/>
</dbReference>
<sequence length="325" mass="38658">MDRYTIETLSCINDDYIIANHGIRQRDVDMVNAYIELIESSRSVSEPRPGDIIRYTDPYGTYYPHPHIEYIADGKANTCENAYVHICRNDENMLGFRLVSSGGSWANLPVSKMKYAGQEEKRFWDFGSGIYRTRGIDFYATVNVWMCDLNEDLFSTMTHNKYYLYFLKQGRNGDHFFLSSRESGDRAWKTEEELQAWIRTYRGIVSCFKGKQAVVWTYRERYHFVSPEQYENLEAQEDVMRMNGLRYCKRIYDDKNYTLHTYFVWYWDDPVISKFAEAAAKQNKIRKKYEINLWTDYRIKENACALRELREGMAEPVDLQPLYRQ</sequence>
<dbReference type="Pfam" id="PF13497">
    <property type="entry name" value="DUF4121"/>
    <property type="match status" value="1"/>
</dbReference>
<name>A0A9D1PF67_9FIRM</name>
<proteinExistence type="predicted"/>
<protein>
    <submittedName>
        <fullName evidence="1">DUF4121 family protein</fullName>
    </submittedName>
</protein>
<organism evidence="1 2">
    <name type="scientific">Candidatus Blautia stercorigallinarum</name>
    <dbReference type="NCBI Taxonomy" id="2838501"/>
    <lineage>
        <taxon>Bacteria</taxon>
        <taxon>Bacillati</taxon>
        <taxon>Bacillota</taxon>
        <taxon>Clostridia</taxon>
        <taxon>Lachnospirales</taxon>
        <taxon>Lachnospiraceae</taxon>
        <taxon>Blautia</taxon>
    </lineage>
</organism>
<dbReference type="InterPro" id="IPR025189">
    <property type="entry name" value="DUF4121"/>
</dbReference>
<gene>
    <name evidence="1" type="ORF">H9747_12000</name>
</gene>
<dbReference type="AlphaFoldDB" id="A0A9D1PF67"/>
<dbReference type="Proteomes" id="UP000886814">
    <property type="component" value="Unassembled WGS sequence"/>
</dbReference>
<evidence type="ECO:0000313" key="1">
    <source>
        <dbReference type="EMBL" id="HIV39696.1"/>
    </source>
</evidence>
<evidence type="ECO:0000313" key="2">
    <source>
        <dbReference type="Proteomes" id="UP000886814"/>
    </source>
</evidence>
<accession>A0A9D1PF67</accession>
<reference evidence="1" key="1">
    <citation type="journal article" date="2021" name="PeerJ">
        <title>Extensive microbial diversity within the chicken gut microbiome revealed by metagenomics and culture.</title>
        <authorList>
            <person name="Gilroy R."/>
            <person name="Ravi A."/>
            <person name="Getino M."/>
            <person name="Pursley I."/>
            <person name="Horton D.L."/>
            <person name="Alikhan N.F."/>
            <person name="Baker D."/>
            <person name="Gharbi K."/>
            <person name="Hall N."/>
            <person name="Watson M."/>
            <person name="Adriaenssens E.M."/>
            <person name="Foster-Nyarko E."/>
            <person name="Jarju S."/>
            <person name="Secka A."/>
            <person name="Antonio M."/>
            <person name="Oren A."/>
            <person name="Chaudhuri R.R."/>
            <person name="La Ragione R."/>
            <person name="Hildebrand F."/>
            <person name="Pallen M.J."/>
        </authorList>
    </citation>
    <scope>NUCLEOTIDE SEQUENCE</scope>
    <source>
        <strain evidence="1">CHK195-9823</strain>
    </source>
</reference>
<comment type="caution">
    <text evidence="1">The sequence shown here is derived from an EMBL/GenBank/DDBJ whole genome shotgun (WGS) entry which is preliminary data.</text>
</comment>
<reference evidence="1" key="2">
    <citation type="submission" date="2021-04" db="EMBL/GenBank/DDBJ databases">
        <authorList>
            <person name="Gilroy R."/>
        </authorList>
    </citation>
    <scope>NUCLEOTIDE SEQUENCE</scope>
    <source>
        <strain evidence="1">CHK195-9823</strain>
    </source>
</reference>